<dbReference type="InterPro" id="IPR013320">
    <property type="entry name" value="ConA-like_dom_sf"/>
</dbReference>
<name>X0ZKF9_9ZZZZ</name>
<dbReference type="AlphaFoldDB" id="X0ZKF9"/>
<organism evidence="1">
    <name type="scientific">marine sediment metagenome</name>
    <dbReference type="NCBI Taxonomy" id="412755"/>
    <lineage>
        <taxon>unclassified sequences</taxon>
        <taxon>metagenomes</taxon>
        <taxon>ecological metagenomes</taxon>
    </lineage>
</organism>
<comment type="caution">
    <text evidence="1">The sequence shown here is derived from an EMBL/GenBank/DDBJ whole genome shotgun (WGS) entry which is preliminary data.</text>
</comment>
<dbReference type="SUPFAM" id="SSF49899">
    <property type="entry name" value="Concanavalin A-like lectins/glucanases"/>
    <property type="match status" value="1"/>
</dbReference>
<protein>
    <recommendedName>
        <fullName evidence="2">LamG-like jellyroll fold domain-containing protein</fullName>
    </recommendedName>
</protein>
<evidence type="ECO:0000313" key="1">
    <source>
        <dbReference type="EMBL" id="GAG58557.1"/>
    </source>
</evidence>
<accession>X0ZKF9</accession>
<sequence length="234" mass="26391">MTVLYDSISYNQEMLLDLPLREGIGTITQDVAKPHHPITLMNTPTWTQLANGLVVLTLNGTNEYLQCLNADCVDLEFTTGDYSLWGWINWSSGDDSQIVIGRYAVDIGGWELYLYDDPNYYLTLRHHHAGGTALRSGCYSGGWTQNTWYFVLVTRHGSTAQFYRGTPTGNLQALTTTGSLEDPEATTSDLVIGVRYSKDDNNFKNMIRRLRISGRALSFEEGVAAFKHEQRWYA</sequence>
<dbReference type="Pfam" id="PF13385">
    <property type="entry name" value="Laminin_G_3"/>
    <property type="match status" value="1"/>
</dbReference>
<dbReference type="EMBL" id="BART01006148">
    <property type="protein sequence ID" value="GAG58557.1"/>
    <property type="molecule type" value="Genomic_DNA"/>
</dbReference>
<gene>
    <name evidence="1" type="ORF">S01H4_13998</name>
</gene>
<proteinExistence type="predicted"/>
<reference evidence="1" key="1">
    <citation type="journal article" date="2014" name="Front. Microbiol.">
        <title>High frequency of phylogenetically diverse reductive dehalogenase-homologous genes in deep subseafloor sedimentary metagenomes.</title>
        <authorList>
            <person name="Kawai M."/>
            <person name="Futagami T."/>
            <person name="Toyoda A."/>
            <person name="Takaki Y."/>
            <person name="Nishi S."/>
            <person name="Hori S."/>
            <person name="Arai W."/>
            <person name="Tsubouchi T."/>
            <person name="Morono Y."/>
            <person name="Uchiyama I."/>
            <person name="Ito T."/>
            <person name="Fujiyama A."/>
            <person name="Inagaki F."/>
            <person name="Takami H."/>
        </authorList>
    </citation>
    <scope>NUCLEOTIDE SEQUENCE</scope>
    <source>
        <strain evidence="1">Expedition CK06-06</strain>
    </source>
</reference>
<dbReference type="Gene3D" id="2.60.120.200">
    <property type="match status" value="1"/>
</dbReference>
<evidence type="ECO:0008006" key="2">
    <source>
        <dbReference type="Google" id="ProtNLM"/>
    </source>
</evidence>